<name>A0A5E5AHC2_9BURK</name>
<organism evidence="1 2">
    <name type="scientific">Pandoraea anapnoica</name>
    <dbReference type="NCBI Taxonomy" id="2508301"/>
    <lineage>
        <taxon>Bacteria</taxon>
        <taxon>Pseudomonadati</taxon>
        <taxon>Pseudomonadota</taxon>
        <taxon>Betaproteobacteria</taxon>
        <taxon>Burkholderiales</taxon>
        <taxon>Burkholderiaceae</taxon>
        <taxon>Pandoraea</taxon>
    </lineage>
</organism>
<sequence length="63" mass="7218">MALIYTVETINDIEKGQLCLDMDRRALAYVLSFVNPKQRSIAARQAKRHMFKHGINAKTPSKE</sequence>
<evidence type="ECO:0000313" key="2">
    <source>
        <dbReference type="Proteomes" id="UP000383122"/>
    </source>
</evidence>
<gene>
    <name evidence="1" type="ORF">PAN31117_04389</name>
</gene>
<reference evidence="1 2" key="1">
    <citation type="submission" date="2019-08" db="EMBL/GenBank/DDBJ databases">
        <authorList>
            <person name="Peeters C."/>
        </authorList>
    </citation>
    <scope>NUCLEOTIDE SEQUENCE [LARGE SCALE GENOMIC DNA]</scope>
    <source>
        <strain evidence="1 2">LMG 31117</strain>
    </source>
</reference>
<protein>
    <submittedName>
        <fullName evidence="1">Uncharacterized protein</fullName>
    </submittedName>
</protein>
<dbReference type="EMBL" id="CABPSP010000015">
    <property type="protein sequence ID" value="VVE72436.1"/>
    <property type="molecule type" value="Genomic_DNA"/>
</dbReference>
<accession>A0A5E5AHC2</accession>
<dbReference type="Proteomes" id="UP000383122">
    <property type="component" value="Unassembled WGS sequence"/>
</dbReference>
<proteinExistence type="predicted"/>
<dbReference type="AlphaFoldDB" id="A0A5E5AHC2"/>
<evidence type="ECO:0000313" key="1">
    <source>
        <dbReference type="EMBL" id="VVE72436.1"/>
    </source>
</evidence>
<keyword evidence="2" id="KW-1185">Reference proteome</keyword>